<proteinExistence type="predicted"/>
<comment type="caution">
    <text evidence="2">The sequence shown here is derived from an EMBL/GenBank/DDBJ whole genome shotgun (WGS) entry which is preliminary data.</text>
</comment>
<evidence type="ECO:0000313" key="2">
    <source>
        <dbReference type="EMBL" id="EQA38545.1"/>
    </source>
</evidence>
<evidence type="ECO:0000259" key="1">
    <source>
        <dbReference type="SMART" id="SM00474"/>
    </source>
</evidence>
<dbReference type="PANTHER" id="PTHR47649:SF1">
    <property type="entry name" value="RIBONUCLEASE D"/>
    <property type="match status" value="1"/>
</dbReference>
<reference evidence="2 3" key="1">
    <citation type="submission" date="2013-05" db="EMBL/GenBank/DDBJ databases">
        <authorList>
            <person name="Harkins D.M."/>
            <person name="Durkin A.S."/>
            <person name="Brinkac L.M."/>
            <person name="Haft D.H."/>
            <person name="Selengut J.D."/>
            <person name="Sanka R."/>
            <person name="DePew J."/>
            <person name="Purushe J."/>
            <person name="Hartskeerl R.A."/>
            <person name="Ahmed A."/>
            <person name="van der Linden H."/>
            <person name="Goris M.G.A."/>
            <person name="Vinetz J.M."/>
            <person name="Sutton G.G."/>
            <person name="Nierman W.C."/>
            <person name="Fouts D.E."/>
        </authorList>
    </citation>
    <scope>NUCLEOTIDE SEQUENCE [LARGE SCALE GENOMIC DNA]</scope>
    <source>
        <strain evidence="2 3">10</strain>
    </source>
</reference>
<protein>
    <submittedName>
        <fullName evidence="2">3'-5' exonuclease</fullName>
        <ecNumber evidence="2">3.6.1.-</ecNumber>
    </submittedName>
</protein>
<dbReference type="InterPro" id="IPR036397">
    <property type="entry name" value="RNaseH_sf"/>
</dbReference>
<dbReference type="Proteomes" id="UP000018719">
    <property type="component" value="Unassembled WGS sequence"/>
</dbReference>
<dbReference type="EC" id="3.6.1.-" evidence="2"/>
<dbReference type="InterPro" id="IPR012337">
    <property type="entry name" value="RNaseH-like_sf"/>
</dbReference>
<dbReference type="InterPro" id="IPR051086">
    <property type="entry name" value="RNase_D-like"/>
</dbReference>
<organism evidence="2 3">
    <name type="scientific">Leptospira inadai serovar Lyme str. 10</name>
    <dbReference type="NCBI Taxonomy" id="1049790"/>
    <lineage>
        <taxon>Bacteria</taxon>
        <taxon>Pseudomonadati</taxon>
        <taxon>Spirochaetota</taxon>
        <taxon>Spirochaetia</taxon>
        <taxon>Leptospirales</taxon>
        <taxon>Leptospiraceae</taxon>
        <taxon>Leptospira</taxon>
    </lineage>
</organism>
<dbReference type="GO" id="GO:0003676">
    <property type="term" value="F:nucleic acid binding"/>
    <property type="evidence" value="ECO:0007669"/>
    <property type="project" value="InterPro"/>
</dbReference>
<accession>V6HNU3</accession>
<dbReference type="InterPro" id="IPR002562">
    <property type="entry name" value="3'-5'_exonuclease_dom"/>
</dbReference>
<dbReference type="CDD" id="cd06142">
    <property type="entry name" value="RNaseD_exo"/>
    <property type="match status" value="1"/>
</dbReference>
<dbReference type="EMBL" id="AHMM02000006">
    <property type="protein sequence ID" value="EQA38545.1"/>
    <property type="molecule type" value="Genomic_DNA"/>
</dbReference>
<dbReference type="AlphaFoldDB" id="V6HNU3"/>
<dbReference type="SMART" id="SM00474">
    <property type="entry name" value="35EXOc"/>
    <property type="match status" value="1"/>
</dbReference>
<dbReference type="STRING" id="1049790.LEP1GSC047_2410"/>
<name>V6HNU3_9LEPT</name>
<keyword evidence="2" id="KW-0540">Nuclease</keyword>
<dbReference type="PANTHER" id="PTHR47649">
    <property type="entry name" value="RIBONUCLEASE D"/>
    <property type="match status" value="1"/>
</dbReference>
<dbReference type="SUPFAM" id="SSF53098">
    <property type="entry name" value="Ribonuclease H-like"/>
    <property type="match status" value="1"/>
</dbReference>
<keyword evidence="2" id="KW-0269">Exonuclease</keyword>
<sequence length="229" mass="26726">MLRTLLALGGIRRKFGFMASNRSPIKPDLFPGDLSEERLNEYLTDDRLAVDCEMMGLNPRRDRLCVVQICDSRNRVSLVQILPEQKEAPRLKRLFENSDIIKVFHFARMDTLFLRYRLGIETKGIFCTKIASKLARTYTDRHGLKDIIREFFDEILDKKNQSSDWGAKILTKDQIEYASGDVLFLISLEQKLTQILLREGRLDLAQECFACLSVFNQLDWLEMENLFEH</sequence>
<dbReference type="Gene3D" id="3.30.420.10">
    <property type="entry name" value="Ribonuclease H-like superfamily/Ribonuclease H"/>
    <property type="match status" value="1"/>
</dbReference>
<dbReference type="Pfam" id="PF01612">
    <property type="entry name" value="DNA_pol_A_exo1"/>
    <property type="match status" value="1"/>
</dbReference>
<dbReference type="GO" id="GO:0006139">
    <property type="term" value="P:nucleobase-containing compound metabolic process"/>
    <property type="evidence" value="ECO:0007669"/>
    <property type="project" value="InterPro"/>
</dbReference>
<dbReference type="GO" id="GO:0008408">
    <property type="term" value="F:3'-5' exonuclease activity"/>
    <property type="evidence" value="ECO:0007669"/>
    <property type="project" value="InterPro"/>
</dbReference>
<keyword evidence="2" id="KW-0378">Hydrolase</keyword>
<evidence type="ECO:0000313" key="3">
    <source>
        <dbReference type="Proteomes" id="UP000018719"/>
    </source>
</evidence>
<gene>
    <name evidence="2" type="ORF">LEP1GSC047_2410</name>
</gene>
<feature type="domain" description="3'-5' exonuclease" evidence="1">
    <location>
        <begin position="30"/>
        <end position="197"/>
    </location>
</feature>